<keyword evidence="3" id="KW-0804">Transcription</keyword>
<evidence type="ECO:0000259" key="4">
    <source>
        <dbReference type="PROSITE" id="PS50995"/>
    </source>
</evidence>
<evidence type="ECO:0000256" key="3">
    <source>
        <dbReference type="ARBA" id="ARBA00023163"/>
    </source>
</evidence>
<dbReference type="Pfam" id="PF12802">
    <property type="entry name" value="MarR_2"/>
    <property type="match status" value="1"/>
</dbReference>
<protein>
    <submittedName>
        <fullName evidence="5">Multidrug resistance operon repressor MexR</fullName>
    </submittedName>
</protein>
<dbReference type="InterPro" id="IPR036390">
    <property type="entry name" value="WH_DNA-bd_sf"/>
</dbReference>
<dbReference type="RefSeq" id="WP_262462579.1">
    <property type="nucleotide sequence ID" value="NZ_ARXS01000039.1"/>
</dbReference>
<feature type="domain" description="HTH marR-type" evidence="4">
    <location>
        <begin position="1"/>
        <end position="138"/>
    </location>
</feature>
<dbReference type="InterPro" id="IPR036388">
    <property type="entry name" value="WH-like_DNA-bd_sf"/>
</dbReference>
<comment type="caution">
    <text evidence="5">The sequence shown here is derived from an EMBL/GenBank/DDBJ whole genome shotgun (WGS) entry which is preliminary data.</text>
</comment>
<keyword evidence="1" id="KW-0805">Transcription regulation</keyword>
<dbReference type="SUPFAM" id="SSF46785">
    <property type="entry name" value="Winged helix' DNA-binding domain"/>
    <property type="match status" value="1"/>
</dbReference>
<evidence type="ECO:0000313" key="6">
    <source>
        <dbReference type="Proteomes" id="UP001064106"/>
    </source>
</evidence>
<dbReference type="PANTHER" id="PTHR33164">
    <property type="entry name" value="TRANSCRIPTIONAL REGULATOR, MARR FAMILY"/>
    <property type="match status" value="1"/>
</dbReference>
<gene>
    <name evidence="5" type="ORF">MA04_04066</name>
</gene>
<dbReference type="InterPro" id="IPR039422">
    <property type="entry name" value="MarR/SlyA-like"/>
</dbReference>
<sequence length="142" mass="15784">MDVLNELSQALDGVLIRLRRELRDGLRREGIRLPPPAVQVLLLLQRRGSMGMRDVAVCSGRDKGQLTRLVTALVDEGLVERQVNDLDRRAARVSLTAKGLSAASLCARIERRALHHLCEPLSASDQASLTRLLRRCLQEDQG</sequence>
<keyword evidence="2" id="KW-0238">DNA-binding</keyword>
<evidence type="ECO:0000256" key="1">
    <source>
        <dbReference type="ARBA" id="ARBA00023015"/>
    </source>
</evidence>
<dbReference type="Gene3D" id="1.10.10.10">
    <property type="entry name" value="Winged helix-like DNA-binding domain superfamily/Winged helix DNA-binding domain"/>
    <property type="match status" value="1"/>
</dbReference>
<reference evidence="5" key="1">
    <citation type="submission" date="2012-09" db="EMBL/GenBank/DDBJ databases">
        <title>Genome Sequence of alkane-degrading Bacterium Alcanivorax balearicus MACL04.</title>
        <authorList>
            <person name="Lai Q."/>
            <person name="Shao Z."/>
        </authorList>
    </citation>
    <scope>NUCLEOTIDE SEQUENCE</scope>
    <source>
        <strain evidence="5">MACL04</strain>
    </source>
</reference>
<evidence type="ECO:0000256" key="2">
    <source>
        <dbReference type="ARBA" id="ARBA00023125"/>
    </source>
</evidence>
<dbReference type="PROSITE" id="PS50995">
    <property type="entry name" value="HTH_MARR_2"/>
    <property type="match status" value="1"/>
</dbReference>
<organism evidence="5 6">
    <name type="scientific">Alloalcanivorax balearicus MACL04</name>
    <dbReference type="NCBI Taxonomy" id="1177182"/>
    <lineage>
        <taxon>Bacteria</taxon>
        <taxon>Pseudomonadati</taxon>
        <taxon>Pseudomonadota</taxon>
        <taxon>Gammaproteobacteria</taxon>
        <taxon>Oceanospirillales</taxon>
        <taxon>Alcanivoracaceae</taxon>
        <taxon>Alloalcanivorax</taxon>
    </lineage>
</organism>
<keyword evidence="6" id="KW-1185">Reference proteome</keyword>
<dbReference type="PROSITE" id="PS01117">
    <property type="entry name" value="HTH_MARR_1"/>
    <property type="match status" value="1"/>
</dbReference>
<dbReference type="SMART" id="SM00347">
    <property type="entry name" value="HTH_MARR"/>
    <property type="match status" value="1"/>
</dbReference>
<dbReference type="EMBL" id="ARXS01000039">
    <property type="protein sequence ID" value="MCU5784766.1"/>
    <property type="molecule type" value="Genomic_DNA"/>
</dbReference>
<dbReference type="PRINTS" id="PR00598">
    <property type="entry name" value="HTHMARR"/>
</dbReference>
<name>A0ABT2R4T2_9GAMM</name>
<dbReference type="InterPro" id="IPR000835">
    <property type="entry name" value="HTH_MarR-typ"/>
</dbReference>
<accession>A0ABT2R4T2</accession>
<evidence type="ECO:0000313" key="5">
    <source>
        <dbReference type="EMBL" id="MCU5784766.1"/>
    </source>
</evidence>
<dbReference type="InterPro" id="IPR023187">
    <property type="entry name" value="Tscrpt_reg_MarR-type_CS"/>
</dbReference>
<dbReference type="Proteomes" id="UP001064106">
    <property type="component" value="Unassembled WGS sequence"/>
</dbReference>
<proteinExistence type="predicted"/>
<dbReference type="PANTHER" id="PTHR33164:SF57">
    <property type="entry name" value="MARR-FAMILY TRANSCRIPTIONAL REGULATOR"/>
    <property type="match status" value="1"/>
</dbReference>